<evidence type="ECO:0000313" key="2">
    <source>
        <dbReference type="Proteomes" id="UP000584642"/>
    </source>
</evidence>
<organism evidence="1 2">
    <name type="scientific">Azospirillum oleiclasticum</name>
    <dbReference type="NCBI Taxonomy" id="2735135"/>
    <lineage>
        <taxon>Bacteria</taxon>
        <taxon>Pseudomonadati</taxon>
        <taxon>Pseudomonadota</taxon>
        <taxon>Alphaproteobacteria</taxon>
        <taxon>Rhodospirillales</taxon>
        <taxon>Azospirillaceae</taxon>
        <taxon>Azospirillum</taxon>
    </lineage>
</organism>
<dbReference type="Proteomes" id="UP000584642">
    <property type="component" value="Unassembled WGS sequence"/>
</dbReference>
<accession>A0ABX2TJ13</accession>
<gene>
    <name evidence="1" type="ORF">HND93_25555</name>
</gene>
<keyword evidence="2" id="KW-1185">Reference proteome</keyword>
<comment type="caution">
    <text evidence="1">The sequence shown here is derived from an EMBL/GenBank/DDBJ whole genome shotgun (WGS) entry which is preliminary data.</text>
</comment>
<reference evidence="1 2" key="1">
    <citation type="submission" date="2020-05" db="EMBL/GenBank/DDBJ databases">
        <title>Azospirillum oleiclasticum sp. nov, a nitrogen-fixing and heavy crude oil-emulsifying bacterium isolated from the crude oil of Yumen Oilfield.</title>
        <authorList>
            <person name="Wu D."/>
            <person name="Cai M."/>
            <person name="Zhang X."/>
        </authorList>
    </citation>
    <scope>NUCLEOTIDE SEQUENCE [LARGE SCALE GENOMIC DNA]</scope>
    <source>
        <strain evidence="1 2">ROY-1-1-2</strain>
    </source>
</reference>
<dbReference type="EMBL" id="JABFDB010000024">
    <property type="protein sequence ID" value="NYZ23088.1"/>
    <property type="molecule type" value="Genomic_DNA"/>
</dbReference>
<name>A0ABX2TJ13_9PROT</name>
<dbReference type="RefSeq" id="WP_180284868.1">
    <property type="nucleotide sequence ID" value="NZ_JABFDB010000024.1"/>
</dbReference>
<proteinExistence type="predicted"/>
<sequence length="64" mass="7447">MRIALTLSREQVAALRRQRYLKLWPLHAQAEAIQDHANGRPEKLTAMNADFDRIRAELPWPDPV</sequence>
<evidence type="ECO:0000313" key="1">
    <source>
        <dbReference type="EMBL" id="NYZ23088.1"/>
    </source>
</evidence>
<protein>
    <submittedName>
        <fullName evidence="1">Uncharacterized protein</fullName>
    </submittedName>
</protein>